<sequence length="847" mass="96350">MAFYKRQFEVIPKGSFSFKPKSLDYNKSERLVLVAGRKLLKVLTLHGDEFSLHSDLLTKEHESFNCCDAKWSPFADSTLATAEKCSVLIWNLNISQKNKLQREFKAADQRALNKISFSYYKKNVLISGSHDSKIRGFDIHNHKKIFELAYTDEIVRDIQFSPIIENQIGAIYEDGVLAVWDVRRTDQPFLKYQAHTEPAFCLAWHPEQPLIATGGRDRKIRICNIEGCEISCRYTLHAMNNPVARVAWTQQSTNGRTLASISCVGDSFINFWDITKPYSVPFKRSIEQKQFLVDFFCLKSENCDLISCSSSGLVMMHSEHNAVGMNESINGVSLACNNVGVVQHTFSSRTLGIMNASLEDLQENIDRPQWSSFSEYDPTTIRENSPRDRCHSVNIPRDVSYINKLRSPLGALDPLSSSASDNNLSNSNVQCKIQKISDPIRSIYARSIEFVQFAQKYKFSNDSLMELCKHNEELSNRLGREDIGFVWYLCQCLLVDAKKISQGVINLGSKENISSPGGLKGLGKSLDKSIRNPWDIGLESKHIVSKSIPATPHSTSFSFFDSTDLHEQTDLHEKFIHTSNLLASCELEERFESCSPPGRVTDVFSLIKNRDLAWWAQTDMTISNNKLSPSKDTTFQSTTTPKHLISGESGIPENMRKSKTDSQIFPKHPPLNFTPALASITEYLVENGEIQHAVYIYLCLYDKLGKQIDPFVFIHWVSSYIDILQSFNLDLFACKIYKFLHTFQFYQEIRDLEDKENLCTLYDWDNSSCMGSHECKSCEKPVTSAKPCQECNAWPKQLCSICRLPVYGLCTWCKLCQHGGHREHIIDWFKTEQFCPSGCGHKCVIEP</sequence>
<dbReference type="SMART" id="SM00320">
    <property type="entry name" value="WD40"/>
    <property type="match status" value="5"/>
</dbReference>
<reference evidence="8 9" key="1">
    <citation type="journal article" date="2023" name="BMC Biol.">
        <title>The compact genome of the sponge Oopsacas minuta (Hexactinellida) is lacking key metazoan core genes.</title>
        <authorList>
            <person name="Santini S."/>
            <person name="Schenkelaars Q."/>
            <person name="Jourda C."/>
            <person name="Duchesne M."/>
            <person name="Belahbib H."/>
            <person name="Rocher C."/>
            <person name="Selva M."/>
            <person name="Riesgo A."/>
            <person name="Vervoort M."/>
            <person name="Leys S.P."/>
            <person name="Kodjabachian L."/>
            <person name="Le Bivic A."/>
            <person name="Borchiellini C."/>
            <person name="Claverie J.M."/>
            <person name="Renard E."/>
        </authorList>
    </citation>
    <scope>NUCLEOTIDE SEQUENCE [LARGE SCALE GENOMIC DNA]</scope>
    <source>
        <strain evidence="8">SPO-2</strain>
    </source>
</reference>
<evidence type="ECO:0000256" key="4">
    <source>
        <dbReference type="ARBA" id="ARBA00040269"/>
    </source>
</evidence>
<comment type="caution">
    <text evidence="8">The sequence shown here is derived from an EMBL/GenBank/DDBJ whole genome shotgun (WGS) entry which is preliminary data.</text>
</comment>
<dbReference type="Pfam" id="PF17120">
    <property type="entry name" value="zf-RING_16"/>
    <property type="match status" value="1"/>
</dbReference>
<dbReference type="SUPFAM" id="SSF50978">
    <property type="entry name" value="WD40 repeat-like"/>
    <property type="match status" value="1"/>
</dbReference>
<feature type="region of interest" description="Disordered" evidence="6">
    <location>
        <begin position="632"/>
        <end position="652"/>
    </location>
</feature>
<dbReference type="PROSITE" id="PS50082">
    <property type="entry name" value="WD_REPEATS_2"/>
    <property type="match status" value="1"/>
</dbReference>
<dbReference type="GO" id="GO:1904263">
    <property type="term" value="P:positive regulation of TORC1 signaling"/>
    <property type="evidence" value="ECO:0007669"/>
    <property type="project" value="TreeGrafter"/>
</dbReference>
<evidence type="ECO:0000256" key="2">
    <source>
        <dbReference type="ARBA" id="ARBA00022574"/>
    </source>
</evidence>
<feature type="domain" description="WDR59/RTC1-like RING zinc finger" evidence="7">
    <location>
        <begin position="796"/>
        <end position="844"/>
    </location>
</feature>
<dbReference type="InterPro" id="IPR015943">
    <property type="entry name" value="WD40/YVTN_repeat-like_dom_sf"/>
</dbReference>
<protein>
    <recommendedName>
        <fullName evidence="4">GATOR2 complex protein WDR24</fullName>
    </recommendedName>
</protein>
<dbReference type="PANTHER" id="PTHR46200">
    <property type="entry name" value="GATOR COMPLEX PROTEIN WDR24"/>
    <property type="match status" value="1"/>
</dbReference>
<evidence type="ECO:0000256" key="5">
    <source>
        <dbReference type="PROSITE-ProRule" id="PRU00221"/>
    </source>
</evidence>
<dbReference type="PANTHER" id="PTHR46200:SF1">
    <property type="entry name" value="GATOR COMPLEX PROTEIN WDR24"/>
    <property type="match status" value="1"/>
</dbReference>
<dbReference type="GO" id="GO:0005774">
    <property type="term" value="C:vacuolar membrane"/>
    <property type="evidence" value="ECO:0007669"/>
    <property type="project" value="TreeGrafter"/>
</dbReference>
<keyword evidence="3" id="KW-0677">Repeat</keyword>
<evidence type="ECO:0000259" key="7">
    <source>
        <dbReference type="Pfam" id="PF17120"/>
    </source>
</evidence>
<keyword evidence="2 5" id="KW-0853">WD repeat</keyword>
<evidence type="ECO:0000256" key="6">
    <source>
        <dbReference type="SAM" id="MobiDB-lite"/>
    </source>
</evidence>
<proteinExistence type="inferred from homology"/>
<dbReference type="CDD" id="cd16693">
    <property type="entry name" value="mRING-H2-C3H3C2_WDR24"/>
    <property type="match status" value="1"/>
</dbReference>
<evidence type="ECO:0000256" key="1">
    <source>
        <dbReference type="ARBA" id="ARBA00008134"/>
    </source>
</evidence>
<accession>A0AAV7JWM9</accession>
<dbReference type="EMBL" id="JAKMXF010000277">
    <property type="protein sequence ID" value="KAI6653372.1"/>
    <property type="molecule type" value="Genomic_DNA"/>
</dbReference>
<keyword evidence="9" id="KW-1185">Reference proteome</keyword>
<dbReference type="InterPro" id="IPR036322">
    <property type="entry name" value="WD40_repeat_dom_sf"/>
</dbReference>
<evidence type="ECO:0000313" key="9">
    <source>
        <dbReference type="Proteomes" id="UP001165289"/>
    </source>
</evidence>
<evidence type="ECO:0000256" key="3">
    <source>
        <dbReference type="ARBA" id="ARBA00022737"/>
    </source>
</evidence>
<gene>
    <name evidence="8" type="ORF">LOD99_3591</name>
</gene>
<evidence type="ECO:0000313" key="8">
    <source>
        <dbReference type="EMBL" id="KAI6653372.1"/>
    </source>
</evidence>
<dbReference type="GO" id="GO:0016239">
    <property type="term" value="P:positive regulation of macroautophagy"/>
    <property type="evidence" value="ECO:0007669"/>
    <property type="project" value="TreeGrafter"/>
</dbReference>
<feature type="compositionally biased region" description="Polar residues" evidence="6">
    <location>
        <begin position="632"/>
        <end position="641"/>
    </location>
</feature>
<dbReference type="Pfam" id="PF00400">
    <property type="entry name" value="WD40"/>
    <property type="match status" value="1"/>
</dbReference>
<feature type="repeat" description="WD" evidence="5">
    <location>
        <begin position="192"/>
        <end position="222"/>
    </location>
</feature>
<dbReference type="GO" id="GO:0061700">
    <property type="term" value="C:GATOR2 complex"/>
    <property type="evidence" value="ECO:0007669"/>
    <property type="project" value="TreeGrafter"/>
</dbReference>
<name>A0AAV7JWM9_9METZ</name>
<comment type="similarity">
    <text evidence="1">Belongs to the WD repeat WDR24 family.</text>
</comment>
<dbReference type="Gene3D" id="2.130.10.10">
    <property type="entry name" value="YVTN repeat-like/Quinoprotein amine dehydrogenase"/>
    <property type="match status" value="2"/>
</dbReference>
<dbReference type="InterPro" id="IPR049566">
    <property type="entry name" value="WDR59_RTC1-like_RING_Znf"/>
</dbReference>
<dbReference type="Proteomes" id="UP001165289">
    <property type="component" value="Unassembled WGS sequence"/>
</dbReference>
<dbReference type="AlphaFoldDB" id="A0AAV7JWM9"/>
<dbReference type="InterPro" id="IPR001680">
    <property type="entry name" value="WD40_rpt"/>
</dbReference>
<dbReference type="GO" id="GO:0005829">
    <property type="term" value="C:cytosol"/>
    <property type="evidence" value="ECO:0007669"/>
    <property type="project" value="TreeGrafter"/>
</dbReference>
<organism evidence="8 9">
    <name type="scientific">Oopsacas minuta</name>
    <dbReference type="NCBI Taxonomy" id="111878"/>
    <lineage>
        <taxon>Eukaryota</taxon>
        <taxon>Metazoa</taxon>
        <taxon>Porifera</taxon>
        <taxon>Hexactinellida</taxon>
        <taxon>Hexasterophora</taxon>
        <taxon>Lyssacinosida</taxon>
        <taxon>Leucopsacidae</taxon>
        <taxon>Oopsacas</taxon>
    </lineage>
</organism>
<dbReference type="InterPro" id="IPR037590">
    <property type="entry name" value="WDR24"/>
</dbReference>